<evidence type="ECO:0000313" key="2">
    <source>
        <dbReference type="Proteomes" id="UP000683925"/>
    </source>
</evidence>
<accession>A0A8S1VP47</accession>
<dbReference type="EMBL" id="CAJJDP010000072">
    <property type="protein sequence ID" value="CAD8179758.1"/>
    <property type="molecule type" value="Genomic_DNA"/>
</dbReference>
<organism evidence="1 2">
    <name type="scientific">Paramecium octaurelia</name>
    <dbReference type="NCBI Taxonomy" id="43137"/>
    <lineage>
        <taxon>Eukaryota</taxon>
        <taxon>Sar</taxon>
        <taxon>Alveolata</taxon>
        <taxon>Ciliophora</taxon>
        <taxon>Intramacronucleata</taxon>
        <taxon>Oligohymenophorea</taxon>
        <taxon>Peniculida</taxon>
        <taxon>Parameciidae</taxon>
        <taxon>Paramecium</taxon>
    </lineage>
</organism>
<comment type="caution">
    <text evidence="1">The sequence shown here is derived from an EMBL/GenBank/DDBJ whole genome shotgun (WGS) entry which is preliminary data.</text>
</comment>
<sequence length="126" mass="14792">MQQLLLRNESLRISFRQSNQDNILLFVFYMIHQLSLSKESGNLIKTSNSIIKLSIPHESSSYIKPITPLILLEQVKFENFSQIHNQNKEQFRNQIQEQERPHICNIQNLKSNIQMQGVQTNKIQDA</sequence>
<proteinExistence type="predicted"/>
<dbReference type="AlphaFoldDB" id="A0A8S1VP47"/>
<reference evidence="1" key="1">
    <citation type="submission" date="2021-01" db="EMBL/GenBank/DDBJ databases">
        <authorList>
            <consortium name="Genoscope - CEA"/>
            <person name="William W."/>
        </authorList>
    </citation>
    <scope>NUCLEOTIDE SEQUENCE</scope>
</reference>
<name>A0A8S1VP47_PAROT</name>
<evidence type="ECO:0000313" key="1">
    <source>
        <dbReference type="EMBL" id="CAD8179758.1"/>
    </source>
</evidence>
<gene>
    <name evidence="1" type="ORF">POCTA_138.1.T0730186</name>
</gene>
<dbReference type="Proteomes" id="UP000683925">
    <property type="component" value="Unassembled WGS sequence"/>
</dbReference>
<protein>
    <submittedName>
        <fullName evidence="1">Uncharacterized protein</fullName>
    </submittedName>
</protein>
<keyword evidence="2" id="KW-1185">Reference proteome</keyword>